<dbReference type="Gene3D" id="3.30.300.30">
    <property type="match status" value="1"/>
</dbReference>
<evidence type="ECO:0000259" key="2">
    <source>
        <dbReference type="Pfam" id="PF14535"/>
    </source>
</evidence>
<dbReference type="Pfam" id="PF14535">
    <property type="entry name" value="AMP-binding_C_2"/>
    <property type="match status" value="1"/>
</dbReference>
<gene>
    <name evidence="3" type="ORF">QY95_03900</name>
</gene>
<dbReference type="AlphaFoldDB" id="A0A0F5HMD9"/>
<evidence type="ECO:0000259" key="1">
    <source>
        <dbReference type="Pfam" id="PF00501"/>
    </source>
</evidence>
<dbReference type="GO" id="GO:0016874">
    <property type="term" value="F:ligase activity"/>
    <property type="evidence" value="ECO:0007669"/>
    <property type="project" value="UniProtKB-KW"/>
</dbReference>
<evidence type="ECO:0000313" key="3">
    <source>
        <dbReference type="EMBL" id="KKB34466.1"/>
    </source>
</evidence>
<name>A0A0F5HMD9_BACTR</name>
<accession>A0A0F5HMD9</accession>
<reference evidence="3" key="1">
    <citation type="submission" date="2015-02" db="EMBL/GenBank/DDBJ databases">
        <title>Genome Assembly of Bacillaceae bacterium MTCC 8252.</title>
        <authorList>
            <person name="Verma A."/>
            <person name="Khatri I."/>
            <person name="Mual P."/>
            <person name="Subramanian S."/>
            <person name="Krishnamurthi S."/>
        </authorList>
    </citation>
    <scope>NUCLEOTIDE SEQUENCE [LARGE SCALE GENOMIC DNA]</scope>
    <source>
        <strain evidence="3">MTCC 8252</strain>
    </source>
</reference>
<comment type="caution">
    <text evidence="3">The sequence shown here is derived from an EMBL/GenBank/DDBJ whole genome shotgun (WGS) entry which is preliminary data.</text>
</comment>
<dbReference type="Pfam" id="PF00501">
    <property type="entry name" value="AMP-binding"/>
    <property type="match status" value="1"/>
</dbReference>
<dbReference type="RefSeq" id="WP_040037661.1">
    <property type="nucleotide sequence ID" value="NZ_JWIQ02000065.1"/>
</dbReference>
<feature type="domain" description="AMP-dependent synthetase/ligase" evidence="1">
    <location>
        <begin position="104"/>
        <end position="314"/>
    </location>
</feature>
<dbReference type="Proteomes" id="UP000031563">
    <property type="component" value="Unassembled WGS sequence"/>
</dbReference>
<organism evidence="3 4">
    <name type="scientific">Bacillus thermotolerans</name>
    <name type="common">Quasibacillus thermotolerans</name>
    <dbReference type="NCBI Taxonomy" id="1221996"/>
    <lineage>
        <taxon>Bacteria</taxon>
        <taxon>Bacillati</taxon>
        <taxon>Bacillota</taxon>
        <taxon>Bacilli</taxon>
        <taxon>Bacillales</taxon>
        <taxon>Bacillaceae</taxon>
        <taxon>Bacillus</taxon>
    </lineage>
</organism>
<dbReference type="InterPro" id="IPR042099">
    <property type="entry name" value="ANL_N_sf"/>
</dbReference>
<dbReference type="InterPro" id="IPR045851">
    <property type="entry name" value="AMP-bd_C_sf"/>
</dbReference>
<dbReference type="PANTHER" id="PTHR43845">
    <property type="entry name" value="BLR5969 PROTEIN"/>
    <property type="match status" value="1"/>
</dbReference>
<feature type="domain" description="AMP-dependent ligase C-terminal" evidence="2">
    <location>
        <begin position="369"/>
        <end position="459"/>
    </location>
</feature>
<dbReference type="InterPro" id="IPR028154">
    <property type="entry name" value="AMP-dep_Lig_C"/>
</dbReference>
<keyword evidence="3" id="KW-0436">Ligase</keyword>
<dbReference type="PANTHER" id="PTHR43845:SF1">
    <property type="entry name" value="BLR5969 PROTEIN"/>
    <property type="match status" value="1"/>
</dbReference>
<dbReference type="SUPFAM" id="SSF56801">
    <property type="entry name" value="Acetyl-CoA synthetase-like"/>
    <property type="match status" value="1"/>
</dbReference>
<dbReference type="InterPro" id="IPR000873">
    <property type="entry name" value="AMP-dep_synth/lig_dom"/>
</dbReference>
<dbReference type="EMBL" id="JWIR02000084">
    <property type="protein sequence ID" value="KKB34466.1"/>
    <property type="molecule type" value="Genomic_DNA"/>
</dbReference>
<sequence>MMKTSLLQQWPPKYELDYLPDHDQTYWYPEIETASKEDLDELIFFKLKNVMQYAYEKSGFYQRKWGKAGFHPNDVKSLKDFEQVPITTKAEIREDLEEYGPFGSNVCVPPSEVHRIQGTSGTTGKPTVFSFGKEDWERIAHQHARIMWSFGMRPSDLVFIASPLSLYIGSWGALIGAERLGAKTFPFGAGQPGQTEKAVSWLKEIKPTVFYGTPSYALYLAEKAKELGVDPKEFGFRILFFSGEPGAGVPSTKKKIEDAFGGICIDSGTMAEVTPWMSNTECEHRQGVHLWQDVVYTEVVDQHSKKLVPYGGEGVPVYTPLERTSQPVIRYWSGDLTTWTDEPCPCGRVYPRLPKGIYGRIDDMVTVRGVNVYASLIENVIRRIDGLSEEFVMVVTREHIMDEVTVRCETLGTREEQELRDQISRELKRETGVTFKIDLQPLGTLERTQFKAKRVMDERNFRS</sequence>
<evidence type="ECO:0000313" key="4">
    <source>
        <dbReference type="Proteomes" id="UP000031563"/>
    </source>
</evidence>
<dbReference type="OrthoDB" id="580775at2"/>
<keyword evidence="4" id="KW-1185">Reference proteome</keyword>
<proteinExistence type="predicted"/>
<protein>
    <submittedName>
        <fullName evidence="3">Phenylacetate-coenzyme A ligase</fullName>
    </submittedName>
</protein>
<dbReference type="STRING" id="1221996.QY95_03900"/>
<dbReference type="Gene3D" id="3.40.50.12780">
    <property type="entry name" value="N-terminal domain of ligase-like"/>
    <property type="match status" value="1"/>
</dbReference>